<dbReference type="RefSeq" id="WP_169137894.1">
    <property type="nucleotide sequence ID" value="NZ_WTVS01000004.1"/>
</dbReference>
<name>A0ABX1NAV8_9RHOO</name>
<sequence>MLDSFFAIRLILRYGTAAAVVLAVLCAVGGAFLFWPIIGWFAAPAALFAGGLTFLLCKSYVELVTIVFQMVN</sequence>
<keyword evidence="1" id="KW-0812">Transmembrane</keyword>
<gene>
    <name evidence="2" type="ORF">GPA27_03285</name>
</gene>
<comment type="caution">
    <text evidence="2">The sequence shown here is derived from an EMBL/GenBank/DDBJ whole genome shotgun (WGS) entry which is preliminary data.</text>
</comment>
<keyword evidence="3" id="KW-1185">Reference proteome</keyword>
<reference evidence="2 3" key="1">
    <citation type="submission" date="2019-12" db="EMBL/GenBank/DDBJ databases">
        <title>Comparative genomics gives insights into the taxonomy of the Azoarcus-Aromatoleum group and reveals separate origins of nif in the plant-associated Azoarcus and non-plant-associated Aromatoleum sub-groups.</title>
        <authorList>
            <person name="Lafos M."/>
            <person name="Maluk M."/>
            <person name="Batista M."/>
            <person name="Junghare M."/>
            <person name="Carmona M."/>
            <person name="Faoro H."/>
            <person name="Cruz L.M."/>
            <person name="Battistoni F."/>
            <person name="De Souza E."/>
            <person name="Pedrosa F."/>
            <person name="Chen W.-M."/>
            <person name="Poole P.S."/>
            <person name="Dixon R.A."/>
            <person name="James E.K."/>
        </authorList>
    </citation>
    <scope>NUCLEOTIDE SEQUENCE [LARGE SCALE GENOMIC DNA]</scope>
    <source>
        <strain evidence="2 3">T</strain>
    </source>
</reference>
<evidence type="ECO:0000313" key="3">
    <source>
        <dbReference type="Proteomes" id="UP000634522"/>
    </source>
</evidence>
<evidence type="ECO:0000256" key="1">
    <source>
        <dbReference type="SAM" id="Phobius"/>
    </source>
</evidence>
<keyword evidence="1" id="KW-0472">Membrane</keyword>
<feature type="transmembrane region" description="Helical" evidence="1">
    <location>
        <begin position="12"/>
        <end position="35"/>
    </location>
</feature>
<organism evidence="2 3">
    <name type="scientific">Aromatoleum toluolicum</name>
    <dbReference type="NCBI Taxonomy" id="90060"/>
    <lineage>
        <taxon>Bacteria</taxon>
        <taxon>Pseudomonadati</taxon>
        <taxon>Pseudomonadota</taxon>
        <taxon>Betaproteobacteria</taxon>
        <taxon>Rhodocyclales</taxon>
        <taxon>Rhodocyclaceae</taxon>
        <taxon>Aromatoleum</taxon>
    </lineage>
</organism>
<protein>
    <submittedName>
        <fullName evidence="2">Uncharacterized protein</fullName>
    </submittedName>
</protein>
<keyword evidence="1" id="KW-1133">Transmembrane helix</keyword>
<evidence type="ECO:0000313" key="2">
    <source>
        <dbReference type="EMBL" id="NMF96418.1"/>
    </source>
</evidence>
<dbReference type="EMBL" id="WTVS01000004">
    <property type="protein sequence ID" value="NMF96418.1"/>
    <property type="molecule type" value="Genomic_DNA"/>
</dbReference>
<feature type="transmembrane region" description="Helical" evidence="1">
    <location>
        <begin position="41"/>
        <end position="61"/>
    </location>
</feature>
<proteinExistence type="predicted"/>
<accession>A0ABX1NAV8</accession>
<dbReference type="Proteomes" id="UP000634522">
    <property type="component" value="Unassembled WGS sequence"/>
</dbReference>